<keyword evidence="3" id="KW-1185">Reference proteome</keyword>
<evidence type="ECO:0000313" key="3">
    <source>
        <dbReference type="Proteomes" id="UP000242525"/>
    </source>
</evidence>
<feature type="region of interest" description="Disordered" evidence="1">
    <location>
        <begin position="1"/>
        <end position="49"/>
    </location>
</feature>
<proteinExistence type="predicted"/>
<dbReference type="EMBL" id="CCBN010000016">
    <property type="protein sequence ID" value="CDO56772.1"/>
    <property type="molecule type" value="Genomic_DNA"/>
</dbReference>
<evidence type="ECO:0000256" key="1">
    <source>
        <dbReference type="SAM" id="MobiDB-lite"/>
    </source>
</evidence>
<reference evidence="2" key="1">
    <citation type="submission" date="2014-03" db="EMBL/GenBank/DDBJ databases">
        <authorList>
            <person name="Casaregola S."/>
        </authorList>
    </citation>
    <scope>NUCLEOTIDE SEQUENCE [LARGE SCALE GENOMIC DNA]</scope>
    <source>
        <strain evidence="2">CLIB 918</strain>
    </source>
</reference>
<name>A0A0J9XHA3_GEOCN</name>
<feature type="compositionally biased region" description="Polar residues" evidence="1">
    <location>
        <begin position="35"/>
        <end position="46"/>
    </location>
</feature>
<feature type="compositionally biased region" description="Basic residues" evidence="1">
    <location>
        <begin position="1"/>
        <end position="15"/>
    </location>
</feature>
<organism evidence="2 3">
    <name type="scientific">Geotrichum candidum</name>
    <name type="common">Oospora lactis</name>
    <name type="synonym">Dipodascus geotrichum</name>
    <dbReference type="NCBI Taxonomy" id="1173061"/>
    <lineage>
        <taxon>Eukaryota</taxon>
        <taxon>Fungi</taxon>
        <taxon>Dikarya</taxon>
        <taxon>Ascomycota</taxon>
        <taxon>Saccharomycotina</taxon>
        <taxon>Dipodascomycetes</taxon>
        <taxon>Dipodascales</taxon>
        <taxon>Dipodascaceae</taxon>
        <taxon>Geotrichum</taxon>
    </lineage>
</organism>
<dbReference type="Proteomes" id="UP000242525">
    <property type="component" value="Unassembled WGS sequence"/>
</dbReference>
<protein>
    <submittedName>
        <fullName evidence="2">Uncharacterized protein</fullName>
    </submittedName>
</protein>
<accession>A0A0J9XHA3</accession>
<gene>
    <name evidence="2" type="ORF">BN980_GECA16s02848g</name>
</gene>
<comment type="caution">
    <text evidence="2">The sequence shown here is derived from an EMBL/GenBank/DDBJ whole genome shotgun (WGS) entry which is preliminary data.</text>
</comment>
<sequence>MVPPQRHFKNRHIPSRHLSDEEEEDAFAQMLGGTKASQPQQQQRDSAPTKLRIGLSQANSANLQKEHPRLRRWVIEIRGLDPALSHTEVLQVLYLDGLISKDRLSISTDPGDNTVIFLEIDDDTRATVDSIIDFWDGKYIGGGTTLSVRLAGAAPAVQPLASSKKPITLKQHRRVTAFVEQVLLNDDGAVKNGSVPFVAYAKEQLFYDDRFSFLFADEPAFGMTAEASALYMHYQRVLAHPLVGIEKYQPPITCLGTLNARRLVLLLQNSVSRRRGDIARVLGFAIEQGIAHADEILHIIISAVTVVKTSDNANAGDRNISEAALYALNELAYNMPELWPRIISYLPVAQTARLEEWQRGWGNATGANTLTYSENDGTEMSAADIDFYNSFLD</sequence>
<evidence type="ECO:0000313" key="2">
    <source>
        <dbReference type="EMBL" id="CDO56772.1"/>
    </source>
</evidence>
<dbReference type="AlphaFoldDB" id="A0A0J9XHA3"/>